<keyword evidence="4 5" id="KW-0472">Membrane</keyword>
<keyword evidence="3 5" id="KW-1133">Transmembrane helix</keyword>
<accession>A0ABQ6N1Y1</accession>
<dbReference type="EMBL" id="BRYB01001990">
    <property type="protein sequence ID" value="GMI37711.1"/>
    <property type="molecule type" value="Genomic_DNA"/>
</dbReference>
<keyword evidence="2 5" id="KW-0812">Transmembrane</keyword>
<feature type="transmembrane region" description="Helical" evidence="5">
    <location>
        <begin position="12"/>
        <end position="33"/>
    </location>
</feature>
<name>A0ABQ6N1Y1_9STRA</name>
<keyword evidence="7" id="KW-1185">Reference proteome</keyword>
<evidence type="ECO:0000313" key="7">
    <source>
        <dbReference type="Proteomes" id="UP001165060"/>
    </source>
</evidence>
<evidence type="ECO:0000313" key="6">
    <source>
        <dbReference type="EMBL" id="GMI37711.1"/>
    </source>
</evidence>
<sequence length="139" mass="14744">MAIEIDLGAILRYGSLICGLTIAVAGFLSVMNVFNAFNIAYFVYSLSTVLFGLLIAQTSFPVQALVKWFPFVMPFTGRGCFMVYVGLGCFYGNFGFIELVGIVTIALGLGFIIVGCTGKVKDPHAEAVAAPAANAANRV</sequence>
<evidence type="ECO:0000256" key="2">
    <source>
        <dbReference type="ARBA" id="ARBA00022692"/>
    </source>
</evidence>
<dbReference type="Pfam" id="PF08507">
    <property type="entry name" value="COPI_assoc"/>
    <property type="match status" value="1"/>
</dbReference>
<dbReference type="InterPro" id="IPR013714">
    <property type="entry name" value="Golgi_TVP15"/>
</dbReference>
<dbReference type="Proteomes" id="UP001165060">
    <property type="component" value="Unassembled WGS sequence"/>
</dbReference>
<feature type="transmembrane region" description="Helical" evidence="5">
    <location>
        <begin position="68"/>
        <end position="87"/>
    </location>
</feature>
<reference evidence="6 7" key="1">
    <citation type="journal article" date="2023" name="Commun. Biol.">
        <title>Genome analysis of Parmales, the sister group of diatoms, reveals the evolutionary specialization of diatoms from phago-mixotrophs to photoautotrophs.</title>
        <authorList>
            <person name="Ban H."/>
            <person name="Sato S."/>
            <person name="Yoshikawa S."/>
            <person name="Yamada K."/>
            <person name="Nakamura Y."/>
            <person name="Ichinomiya M."/>
            <person name="Sato N."/>
            <person name="Blanc-Mathieu R."/>
            <person name="Endo H."/>
            <person name="Kuwata A."/>
            <person name="Ogata H."/>
        </authorList>
    </citation>
    <scope>NUCLEOTIDE SEQUENCE [LARGE SCALE GENOMIC DNA]</scope>
</reference>
<feature type="transmembrane region" description="Helical" evidence="5">
    <location>
        <begin position="39"/>
        <end position="56"/>
    </location>
</feature>
<evidence type="ECO:0000256" key="4">
    <source>
        <dbReference type="ARBA" id="ARBA00023136"/>
    </source>
</evidence>
<comment type="caution">
    <text evidence="6">The sequence shown here is derived from an EMBL/GenBank/DDBJ whole genome shotgun (WGS) entry which is preliminary data.</text>
</comment>
<feature type="transmembrane region" description="Helical" evidence="5">
    <location>
        <begin position="93"/>
        <end position="114"/>
    </location>
</feature>
<comment type="subcellular location">
    <subcellularLocation>
        <location evidence="1">Membrane</location>
        <topology evidence="1">Multi-pass membrane protein</topology>
    </subcellularLocation>
</comment>
<proteinExistence type="predicted"/>
<evidence type="ECO:0000256" key="5">
    <source>
        <dbReference type="SAM" id="Phobius"/>
    </source>
</evidence>
<evidence type="ECO:0000256" key="3">
    <source>
        <dbReference type="ARBA" id="ARBA00022989"/>
    </source>
</evidence>
<evidence type="ECO:0008006" key="8">
    <source>
        <dbReference type="Google" id="ProtNLM"/>
    </source>
</evidence>
<organism evidence="6 7">
    <name type="scientific">Tetraparma gracilis</name>
    <dbReference type="NCBI Taxonomy" id="2962635"/>
    <lineage>
        <taxon>Eukaryota</taxon>
        <taxon>Sar</taxon>
        <taxon>Stramenopiles</taxon>
        <taxon>Ochrophyta</taxon>
        <taxon>Bolidophyceae</taxon>
        <taxon>Parmales</taxon>
        <taxon>Triparmaceae</taxon>
        <taxon>Tetraparma</taxon>
    </lineage>
</organism>
<protein>
    <recommendedName>
        <fullName evidence="8">COPI associated protein</fullName>
    </recommendedName>
</protein>
<evidence type="ECO:0000256" key="1">
    <source>
        <dbReference type="ARBA" id="ARBA00004141"/>
    </source>
</evidence>
<gene>
    <name evidence="6" type="ORF">TeGR_g13727</name>
</gene>